<dbReference type="InterPro" id="IPR042098">
    <property type="entry name" value="TauD-like_sf"/>
</dbReference>
<dbReference type="HOGENOM" id="CLU_021859_2_2_1"/>
<dbReference type="RefSeq" id="XP_002117616.1">
    <property type="nucleotide sequence ID" value="XM_002117580.1"/>
</dbReference>
<dbReference type="GO" id="GO:0005739">
    <property type="term" value="C:mitochondrion"/>
    <property type="evidence" value="ECO:0000318"/>
    <property type="project" value="GO_Central"/>
</dbReference>
<dbReference type="SUPFAM" id="SSF51197">
    <property type="entry name" value="Clavaminate synthase-like"/>
    <property type="match status" value="1"/>
</dbReference>
<reference evidence="12 13" key="1">
    <citation type="journal article" date="2008" name="Nature">
        <title>The Trichoplax genome and the nature of placozoans.</title>
        <authorList>
            <person name="Srivastava M."/>
            <person name="Begovic E."/>
            <person name="Chapman J."/>
            <person name="Putnam N.H."/>
            <person name="Hellsten U."/>
            <person name="Kawashima T."/>
            <person name="Kuo A."/>
            <person name="Mitros T."/>
            <person name="Salamov A."/>
            <person name="Carpenter M.L."/>
            <person name="Signorovitch A.Y."/>
            <person name="Moreno M.A."/>
            <person name="Kamm K."/>
            <person name="Grimwood J."/>
            <person name="Schmutz J."/>
            <person name="Shapiro H."/>
            <person name="Grigoriev I.V."/>
            <person name="Buss L.W."/>
            <person name="Schierwater B."/>
            <person name="Dellaporta S.L."/>
            <person name="Rokhsar D.S."/>
        </authorList>
    </citation>
    <scope>NUCLEOTIDE SEQUENCE [LARGE SCALE GENOMIC DNA]</scope>
    <source>
        <strain evidence="12 13">Grell-BS-1999</strain>
    </source>
</reference>
<dbReference type="OrthoDB" id="406634at2759"/>
<dbReference type="InParanoid" id="B3SBK5"/>
<feature type="domain" description="TauD/TfdA-like" evidence="10">
    <location>
        <begin position="181"/>
        <end position="420"/>
    </location>
</feature>
<dbReference type="GeneID" id="6758860"/>
<evidence type="ECO:0000259" key="11">
    <source>
        <dbReference type="Pfam" id="PF06155"/>
    </source>
</evidence>
<dbReference type="eggNOG" id="KOG3888">
    <property type="taxonomic scope" value="Eukaryota"/>
</dbReference>
<dbReference type="InterPro" id="IPR038492">
    <property type="entry name" value="GBBH-like_N_sf"/>
</dbReference>
<dbReference type="FunFam" id="3.60.130.10:FF:000001">
    <property type="entry name" value="Trimethyllysine dioxygenase, mitochondrial"/>
    <property type="match status" value="1"/>
</dbReference>
<feature type="domain" description="Gamma-butyrobetaine hydroxylase-like N-terminal" evidence="11">
    <location>
        <begin position="64"/>
        <end position="141"/>
    </location>
</feature>
<evidence type="ECO:0000256" key="5">
    <source>
        <dbReference type="ARBA" id="ARBA00022723"/>
    </source>
</evidence>
<evidence type="ECO:0000256" key="8">
    <source>
        <dbReference type="ARBA" id="ARBA00023002"/>
    </source>
</evidence>
<dbReference type="Gene3D" id="3.30.2020.30">
    <property type="match status" value="1"/>
</dbReference>
<evidence type="ECO:0000256" key="9">
    <source>
        <dbReference type="ARBA" id="ARBA00023004"/>
    </source>
</evidence>
<accession>B3SBK5</accession>
<protein>
    <recommendedName>
        <fullName evidence="14">Gamma-butyrobetaine dioxygenase</fullName>
    </recommendedName>
</protein>
<evidence type="ECO:0000313" key="13">
    <source>
        <dbReference type="Proteomes" id="UP000009022"/>
    </source>
</evidence>
<keyword evidence="9" id="KW-0408">Iron</keyword>
<dbReference type="InterPro" id="IPR050411">
    <property type="entry name" value="AlphaKG_dependent_hydroxylases"/>
</dbReference>
<proteinExistence type="inferred from homology"/>
<dbReference type="GO" id="GO:0045329">
    <property type="term" value="P:carnitine biosynthetic process"/>
    <property type="evidence" value="ECO:0000318"/>
    <property type="project" value="GO_Central"/>
</dbReference>
<dbReference type="PANTHER" id="PTHR10696">
    <property type="entry name" value="GAMMA-BUTYROBETAINE HYDROXYLASE-RELATED"/>
    <property type="match status" value="1"/>
</dbReference>
<evidence type="ECO:0000256" key="3">
    <source>
        <dbReference type="ARBA" id="ARBA00005022"/>
    </source>
</evidence>
<dbReference type="Pfam" id="PF02668">
    <property type="entry name" value="TauD"/>
    <property type="match status" value="1"/>
</dbReference>
<evidence type="ECO:0000313" key="12">
    <source>
        <dbReference type="EMBL" id="EDV19874.1"/>
    </source>
</evidence>
<dbReference type="KEGG" id="tad:TRIADDRAFT_61648"/>
<dbReference type="STRING" id="10228.B3SBK5"/>
<dbReference type="InterPro" id="IPR010376">
    <property type="entry name" value="GBBH-like_N"/>
</dbReference>
<sequence length="441" mass="50748">MLTRFVSSTARRLIGRCLLENNYSVTTARLQCKRTFASSAASTFHGKSQYRFTHVLPVTASSTKVIWNDSLTADINYLWLRDNCQCSECKHPHTGQKLFDITRVPLDLQPQAIEMVDEGSHVRVVWDNDQHESVYDSHWLRANGRHFFINIPSESSKRNSRPQEIEWNQHSITENPPVMSYDEIKSSEVALYKWISLIHRYGVAIVKGTPIEKDFILDMAERIAYVKETSYGKYFDVVVEPKPNSHLAFSARGLDHHTDMNYRENSPGLQMLHCLKNNHDVSNPGGRTFFVDGLHVVSWLKKHHPSAFYTLCSIEVKFELTTESFTYNQTKPIICLDKDGNFSEIHVNNRTMGPIQAPKETINPFYSAYNILMRKIRDPELQYSLGLQPGDLVAFNNRRVLHGRSAFNSDRVSRHLVGCYVDYDEMLSKLDTLYGKGFFPK</sequence>
<dbReference type="CDD" id="cd00250">
    <property type="entry name" value="CAS_like"/>
    <property type="match status" value="1"/>
</dbReference>
<evidence type="ECO:0000256" key="7">
    <source>
        <dbReference type="ARBA" id="ARBA00022964"/>
    </source>
</evidence>
<comment type="cofactor">
    <cofactor evidence="2">
        <name>L-ascorbate</name>
        <dbReference type="ChEBI" id="CHEBI:38290"/>
    </cofactor>
</comment>
<comment type="similarity">
    <text evidence="4">Belongs to the gamma-BBH/TMLD family.</text>
</comment>
<dbReference type="UniPathway" id="UPA00118"/>
<dbReference type="PhylomeDB" id="B3SBK5"/>
<evidence type="ECO:0000256" key="6">
    <source>
        <dbReference type="ARBA" id="ARBA00022873"/>
    </source>
</evidence>
<keyword evidence="8" id="KW-0560">Oxidoreductase</keyword>
<dbReference type="EMBL" id="DS985265">
    <property type="protein sequence ID" value="EDV19874.1"/>
    <property type="molecule type" value="Genomic_DNA"/>
</dbReference>
<dbReference type="PANTHER" id="PTHR10696:SF55">
    <property type="entry name" value="DIOXYGENASE, PUTATIVE-RELATED"/>
    <property type="match status" value="1"/>
</dbReference>
<dbReference type="GO" id="GO:0016706">
    <property type="term" value="F:2-oxoglutarate-dependent dioxygenase activity"/>
    <property type="evidence" value="ECO:0007669"/>
    <property type="project" value="UniProtKB-ARBA"/>
</dbReference>
<organism evidence="12 13">
    <name type="scientific">Trichoplax adhaerens</name>
    <name type="common">Trichoplax reptans</name>
    <dbReference type="NCBI Taxonomy" id="10228"/>
    <lineage>
        <taxon>Eukaryota</taxon>
        <taxon>Metazoa</taxon>
        <taxon>Placozoa</taxon>
        <taxon>Uniplacotomia</taxon>
        <taxon>Trichoplacea</taxon>
        <taxon>Trichoplacidae</taxon>
        <taxon>Trichoplax</taxon>
    </lineage>
</organism>
<keyword evidence="5" id="KW-0479">Metal-binding</keyword>
<keyword evidence="13" id="KW-1185">Reference proteome</keyword>
<name>B3SBK5_TRIAD</name>
<evidence type="ECO:0000256" key="4">
    <source>
        <dbReference type="ARBA" id="ARBA00008654"/>
    </source>
</evidence>
<evidence type="ECO:0000259" key="10">
    <source>
        <dbReference type="Pfam" id="PF02668"/>
    </source>
</evidence>
<evidence type="ECO:0000256" key="1">
    <source>
        <dbReference type="ARBA" id="ARBA00001954"/>
    </source>
</evidence>
<dbReference type="Gene3D" id="3.60.130.10">
    <property type="entry name" value="Clavaminate synthase-like"/>
    <property type="match status" value="1"/>
</dbReference>
<keyword evidence="6" id="KW-0124">Carnitine biosynthesis</keyword>
<keyword evidence="7" id="KW-0223">Dioxygenase</keyword>
<evidence type="ECO:0000256" key="2">
    <source>
        <dbReference type="ARBA" id="ARBA00001961"/>
    </source>
</evidence>
<dbReference type="Pfam" id="PF06155">
    <property type="entry name" value="GBBH-like_N"/>
    <property type="match status" value="1"/>
</dbReference>
<dbReference type="GO" id="GO:0046872">
    <property type="term" value="F:metal ion binding"/>
    <property type="evidence" value="ECO:0007669"/>
    <property type="project" value="UniProtKB-KW"/>
</dbReference>
<dbReference type="OMA" id="SHNMRYS"/>
<dbReference type="InterPro" id="IPR003819">
    <property type="entry name" value="TauD/TfdA-like"/>
</dbReference>
<dbReference type="FunFam" id="3.30.2020.30:FF:000008">
    <property type="entry name" value="Trimethyllysine hydroxylase, epsilon"/>
    <property type="match status" value="1"/>
</dbReference>
<gene>
    <name evidence="12" type="ORF">TRIADDRAFT_61648</name>
</gene>
<comment type="pathway">
    <text evidence="3">Amine and polyamine biosynthesis; carnitine biosynthesis.</text>
</comment>
<dbReference type="CTD" id="6758860"/>
<dbReference type="Proteomes" id="UP000009022">
    <property type="component" value="Unassembled WGS sequence"/>
</dbReference>
<comment type="cofactor">
    <cofactor evidence="1">
        <name>Fe(2+)</name>
        <dbReference type="ChEBI" id="CHEBI:29033"/>
    </cofactor>
</comment>
<evidence type="ECO:0008006" key="14">
    <source>
        <dbReference type="Google" id="ProtNLM"/>
    </source>
</evidence>
<dbReference type="AlphaFoldDB" id="B3SBK5"/>